<dbReference type="Proteomes" id="UP000593567">
    <property type="component" value="Unassembled WGS sequence"/>
</dbReference>
<evidence type="ECO:0000313" key="1">
    <source>
        <dbReference type="EMBL" id="KAF6039661.1"/>
    </source>
</evidence>
<comment type="caution">
    <text evidence="1">The sequence shown here is derived from an EMBL/GenBank/DDBJ whole genome shotgun (WGS) entry which is preliminary data.</text>
</comment>
<name>A0A7J7KNB3_BUGNE</name>
<proteinExistence type="predicted"/>
<protein>
    <submittedName>
        <fullName evidence="1">Uncharacterized protein</fullName>
    </submittedName>
</protein>
<keyword evidence="2" id="KW-1185">Reference proteome</keyword>
<sequence length="193" mass="21785">MSVETLELRCLSELQRQETNDSLSQEHQDTLDSIEEEVAACQKYLQYLETMPGGAEEKLPGVEHKVSKLQRMFQTLQLINPTLCEGSLVSEYLGQLMNDLQALQGRLEVIPEEGTFQSHGRELHTWQEHISENLNRQEDDSDQEFIESILAELAASLQTLLQSDQSDGSIQPALDFFLSTRSAICSTKGCQPR</sequence>
<gene>
    <name evidence="1" type="ORF">EB796_002041</name>
</gene>
<reference evidence="1" key="1">
    <citation type="submission" date="2020-06" db="EMBL/GenBank/DDBJ databases">
        <title>Draft genome of Bugula neritina, a colonial animal packing powerful symbionts and potential medicines.</title>
        <authorList>
            <person name="Rayko M."/>
        </authorList>
    </citation>
    <scope>NUCLEOTIDE SEQUENCE [LARGE SCALE GENOMIC DNA]</scope>
    <source>
        <strain evidence="1">Kwan_BN1</strain>
    </source>
</reference>
<dbReference type="EMBL" id="VXIV02000227">
    <property type="protein sequence ID" value="KAF6039661.1"/>
    <property type="molecule type" value="Genomic_DNA"/>
</dbReference>
<evidence type="ECO:0000313" key="2">
    <source>
        <dbReference type="Proteomes" id="UP000593567"/>
    </source>
</evidence>
<dbReference type="AlphaFoldDB" id="A0A7J7KNB3"/>
<accession>A0A7J7KNB3</accession>
<organism evidence="1 2">
    <name type="scientific">Bugula neritina</name>
    <name type="common">Brown bryozoan</name>
    <name type="synonym">Sertularia neritina</name>
    <dbReference type="NCBI Taxonomy" id="10212"/>
    <lineage>
        <taxon>Eukaryota</taxon>
        <taxon>Metazoa</taxon>
        <taxon>Spiralia</taxon>
        <taxon>Lophotrochozoa</taxon>
        <taxon>Bryozoa</taxon>
        <taxon>Gymnolaemata</taxon>
        <taxon>Cheilostomatida</taxon>
        <taxon>Flustrina</taxon>
        <taxon>Buguloidea</taxon>
        <taxon>Bugulidae</taxon>
        <taxon>Bugula</taxon>
    </lineage>
</organism>